<evidence type="ECO:0000313" key="2">
    <source>
        <dbReference type="EMBL" id="CAB4958698.1"/>
    </source>
</evidence>
<feature type="transmembrane region" description="Helical" evidence="1">
    <location>
        <begin position="12"/>
        <end position="32"/>
    </location>
</feature>
<name>A0A6J7KQJ1_9ZZZZ</name>
<keyword evidence="1" id="KW-0812">Transmembrane</keyword>
<sequence>MRNLAYLDGTSAGMIGGAIAAGFTGVVVFLRMQIARIKGSKKSNDETTEAN</sequence>
<proteinExistence type="predicted"/>
<gene>
    <name evidence="2" type="ORF">UFOPK3789_01149</name>
</gene>
<dbReference type="EMBL" id="CAFBNL010000077">
    <property type="protein sequence ID" value="CAB4958698.1"/>
    <property type="molecule type" value="Genomic_DNA"/>
</dbReference>
<accession>A0A6J7KQJ1</accession>
<reference evidence="2" key="1">
    <citation type="submission" date="2020-05" db="EMBL/GenBank/DDBJ databases">
        <authorList>
            <person name="Chiriac C."/>
            <person name="Salcher M."/>
            <person name="Ghai R."/>
            <person name="Kavagutti S V."/>
        </authorList>
    </citation>
    <scope>NUCLEOTIDE SEQUENCE</scope>
</reference>
<keyword evidence="1" id="KW-0472">Membrane</keyword>
<keyword evidence="1" id="KW-1133">Transmembrane helix</keyword>
<dbReference type="AlphaFoldDB" id="A0A6J7KQJ1"/>
<protein>
    <submittedName>
        <fullName evidence="2">Unannotated protein</fullName>
    </submittedName>
</protein>
<organism evidence="2">
    <name type="scientific">freshwater metagenome</name>
    <dbReference type="NCBI Taxonomy" id="449393"/>
    <lineage>
        <taxon>unclassified sequences</taxon>
        <taxon>metagenomes</taxon>
        <taxon>ecological metagenomes</taxon>
    </lineage>
</organism>
<evidence type="ECO:0000256" key="1">
    <source>
        <dbReference type="SAM" id="Phobius"/>
    </source>
</evidence>